<evidence type="ECO:0000313" key="1">
    <source>
        <dbReference type="EMBL" id="VVC96264.1"/>
    </source>
</evidence>
<accession>A0A5E4QEY1</accession>
<reference evidence="1 2" key="1">
    <citation type="submission" date="2017-07" db="EMBL/GenBank/DDBJ databases">
        <authorList>
            <person name="Talla V."/>
            <person name="Backstrom N."/>
        </authorList>
    </citation>
    <scope>NUCLEOTIDE SEQUENCE [LARGE SCALE GENOMIC DNA]</scope>
</reference>
<gene>
    <name evidence="1" type="ORF">LSINAPIS_LOCUS7805</name>
</gene>
<keyword evidence="2" id="KW-1185">Reference proteome</keyword>
<protein>
    <submittedName>
        <fullName evidence="1">Uncharacterized protein</fullName>
    </submittedName>
</protein>
<name>A0A5E4QEY1_9NEOP</name>
<organism evidence="1 2">
    <name type="scientific">Leptidea sinapis</name>
    <dbReference type="NCBI Taxonomy" id="189913"/>
    <lineage>
        <taxon>Eukaryota</taxon>
        <taxon>Metazoa</taxon>
        <taxon>Ecdysozoa</taxon>
        <taxon>Arthropoda</taxon>
        <taxon>Hexapoda</taxon>
        <taxon>Insecta</taxon>
        <taxon>Pterygota</taxon>
        <taxon>Neoptera</taxon>
        <taxon>Endopterygota</taxon>
        <taxon>Lepidoptera</taxon>
        <taxon>Glossata</taxon>
        <taxon>Ditrysia</taxon>
        <taxon>Papilionoidea</taxon>
        <taxon>Pieridae</taxon>
        <taxon>Dismorphiinae</taxon>
        <taxon>Leptidea</taxon>
    </lineage>
</organism>
<sequence>MQLAERLANRGANKLLIVTSDLGNSIRHKVELGRKNGLQIELKFVDNYNEAAIVNALQCSVNLGAIQTAYTVVSKNNVGLGLLLDRIQGLVKKSCPSLRNLAVIEVNNPERKKSPLVPEQGFKFITLPTIYLLNIKDSTDSNVDIATAIEGIEQALLTREATVVVQQRTKPISVLEGLQIITGIDLSKDVSTDVPLIDIVKDSIKLRSVKDYIRDTCNVSYADVQMEKLTIQNILDIENLNVEHSYKETTGMETFFSCVDPDELLSTTEMIFPPTLVTRSSMRDDEFDVNQTFLCVVPGVEGHHSRFRLLCERLKLPVLLLQPSVNRQYETFSEKAQRFTEILLKKTKLQNNFYLLGYESGIMVAINR</sequence>
<dbReference type="Proteomes" id="UP000324832">
    <property type="component" value="Unassembled WGS sequence"/>
</dbReference>
<evidence type="ECO:0000313" key="2">
    <source>
        <dbReference type="Proteomes" id="UP000324832"/>
    </source>
</evidence>
<dbReference type="EMBL" id="FZQP02002647">
    <property type="protein sequence ID" value="VVC96264.1"/>
    <property type="molecule type" value="Genomic_DNA"/>
</dbReference>
<proteinExistence type="predicted"/>
<dbReference type="AlphaFoldDB" id="A0A5E4QEY1"/>